<keyword evidence="8" id="KW-1185">Reference proteome</keyword>
<dbReference type="Pfam" id="PF01653">
    <property type="entry name" value="DNA_ligase_aden"/>
    <property type="match status" value="1"/>
</dbReference>
<name>A0ABZ0Z3B5_9CAUD</name>
<dbReference type="InterPro" id="IPR013839">
    <property type="entry name" value="DNAligase_adenylation"/>
</dbReference>
<comment type="catalytic activity">
    <reaction evidence="5">
        <text>NAD(+) + (deoxyribonucleotide)n-3'-hydroxyl + 5'-phospho-(deoxyribonucleotide)m = (deoxyribonucleotide)n+m + AMP + beta-nicotinamide D-nucleotide.</text>
        <dbReference type="EC" id="6.5.1.2"/>
    </reaction>
</comment>
<protein>
    <recommendedName>
        <fullName evidence="1">DNA ligase (NAD(+))</fullName>
        <ecNumber evidence="1">6.5.1.2</ecNumber>
    </recommendedName>
</protein>
<dbReference type="InterPro" id="IPR004150">
    <property type="entry name" value="NAD_DNA_ligase_OB"/>
</dbReference>
<dbReference type="SUPFAM" id="SSF56091">
    <property type="entry name" value="DNA ligase/mRNA capping enzyme, catalytic domain"/>
    <property type="match status" value="1"/>
</dbReference>
<keyword evidence="2 7" id="KW-0436">Ligase</keyword>
<evidence type="ECO:0000313" key="7">
    <source>
        <dbReference type="EMBL" id="WQJ53694.1"/>
    </source>
</evidence>
<feature type="domain" description="NAD-dependent DNA ligase N-terminal" evidence="6">
    <location>
        <begin position="7"/>
        <end position="447"/>
    </location>
</feature>
<proteinExistence type="predicted"/>
<evidence type="ECO:0000256" key="2">
    <source>
        <dbReference type="ARBA" id="ARBA00022598"/>
    </source>
</evidence>
<dbReference type="Proteomes" id="UP001358193">
    <property type="component" value="Segment"/>
</dbReference>
<dbReference type="GO" id="GO:0016874">
    <property type="term" value="F:ligase activity"/>
    <property type="evidence" value="ECO:0007669"/>
    <property type="project" value="UniProtKB-KW"/>
</dbReference>
<evidence type="ECO:0000256" key="5">
    <source>
        <dbReference type="ARBA" id="ARBA00034005"/>
    </source>
</evidence>
<dbReference type="InterPro" id="IPR013840">
    <property type="entry name" value="DNAligase_N"/>
</dbReference>
<dbReference type="EMBL" id="OR769223">
    <property type="protein sequence ID" value="WQJ53694.1"/>
    <property type="molecule type" value="Genomic_DNA"/>
</dbReference>
<keyword evidence="3" id="KW-0235">DNA replication</keyword>
<evidence type="ECO:0000256" key="4">
    <source>
        <dbReference type="ARBA" id="ARBA00023027"/>
    </source>
</evidence>
<dbReference type="SMART" id="SM00532">
    <property type="entry name" value="LIGANc"/>
    <property type="match status" value="1"/>
</dbReference>
<sequence length="684" mass="78745">MDFKNMTKEEQMDLLDKAKDAYYNSEEELLSDAEFDELERLVGLENNNYVGSDRGNYDVKHSFIMGSLAKTQVKMQKNDSINWDECAKTINNFLNKANGATYYETTPKLDGCSFSAEFKNRRGKAYLVSCATRGNGKWGSDIRHWFIPILKTSYWSKINDAVSEICEEGSDDILCIRGEVLVRQTDFSGKYVNSYVNPRAFAAGMLGLKFEDIDEDKKIQGNDLHFVCYDYRVFSNGEYEELSWMNPYDQTYHILQPYLNHIGELPDKDYCQVYKFNGDFNVDDLERIYDIYDDFRKNKSEYALDGVVFKPNVSARRYNDDRPRPVDCIAMKFMPMINSTEIIGFEWSVKKTGEYFPTALLKPFKMEDGKTISRASAHNYGWIVKNECGIGSIVRVSLAGDIIPFIYEIVQHENVDNNINMPNDYHIKEDPKSGALHLMKNFTEDEKERNDFIASANTLNINLIGPAAAEDLYDNLHDDIKDLSNIIYLMNNDAYELIYDNMGRSKSVMNYVTSLKQYAEHITLEDIIRSFNFKSCGHRASAVCAKIIAGKSYDTASLPGEAYRWALNQSSREYYMVTNAMEMLNIEIDDEEDDMNEDRIPIIMTGSPEACTSFPTKSKWLQAHPQYVETTKFSECKILFCDDLNSNSGKMQKAKKAGIEIRQYDDKTMNEKTTKDFDFNCELF</sequence>
<dbReference type="InterPro" id="IPR012340">
    <property type="entry name" value="NA-bd_OB-fold"/>
</dbReference>
<keyword evidence="4" id="KW-0520">NAD</keyword>
<dbReference type="Gene3D" id="2.40.50.140">
    <property type="entry name" value="Nucleic acid-binding proteins"/>
    <property type="match status" value="1"/>
</dbReference>
<evidence type="ECO:0000313" key="8">
    <source>
        <dbReference type="Proteomes" id="UP001358193"/>
    </source>
</evidence>
<evidence type="ECO:0000256" key="1">
    <source>
        <dbReference type="ARBA" id="ARBA00012722"/>
    </source>
</evidence>
<dbReference type="EC" id="6.5.1.2" evidence="1"/>
<organism evidence="7 8">
    <name type="scientific">phage Lak_Megaphage_Sonny</name>
    <dbReference type="NCBI Taxonomy" id="3109229"/>
    <lineage>
        <taxon>Viruses</taxon>
        <taxon>Duplodnaviria</taxon>
        <taxon>Heunggongvirae</taxon>
        <taxon>Uroviricota</taxon>
        <taxon>Caudoviricetes</taxon>
        <taxon>Caudoviricetes code 15 clade</taxon>
    </lineage>
</organism>
<evidence type="ECO:0000259" key="6">
    <source>
        <dbReference type="SMART" id="SM00532"/>
    </source>
</evidence>
<dbReference type="Pfam" id="PF03120">
    <property type="entry name" value="OB_DNA_ligase"/>
    <property type="match status" value="1"/>
</dbReference>
<evidence type="ECO:0000256" key="3">
    <source>
        <dbReference type="ARBA" id="ARBA00022705"/>
    </source>
</evidence>
<dbReference type="SUPFAM" id="SSF50249">
    <property type="entry name" value="Nucleic acid-binding proteins"/>
    <property type="match status" value="1"/>
</dbReference>
<dbReference type="Gene3D" id="3.30.470.30">
    <property type="entry name" value="DNA ligase/mRNA capping enzyme"/>
    <property type="match status" value="1"/>
</dbReference>
<accession>A0ABZ0Z3B5</accession>
<reference evidence="7 8" key="1">
    <citation type="submission" date="2023-11" db="EMBL/GenBank/DDBJ databases">
        <authorList>
            <person name="Cook R."/>
            <person name="Crisci M."/>
            <person name="Pye H."/>
            <person name="Adriaenssens E."/>
            <person name="Santini J."/>
        </authorList>
    </citation>
    <scope>NUCLEOTIDE SEQUENCE [LARGE SCALE GENOMIC DNA]</scope>
    <source>
        <strain evidence="7">Lak_Megaphage_Sonny</strain>
    </source>
</reference>